<gene>
    <name evidence="1" type="ORF">K8U61_21140</name>
</gene>
<organism evidence="1 2">
    <name type="scientific">Nocardioides mangrovi</name>
    <dbReference type="NCBI Taxonomy" id="2874580"/>
    <lineage>
        <taxon>Bacteria</taxon>
        <taxon>Bacillati</taxon>
        <taxon>Actinomycetota</taxon>
        <taxon>Actinomycetes</taxon>
        <taxon>Propionibacteriales</taxon>
        <taxon>Nocardioidaceae</taxon>
        <taxon>Nocardioides</taxon>
    </lineage>
</organism>
<evidence type="ECO:0000313" key="1">
    <source>
        <dbReference type="EMBL" id="MBZ5740690.1"/>
    </source>
</evidence>
<protein>
    <submittedName>
        <fullName evidence="1">Uncharacterized protein</fullName>
    </submittedName>
</protein>
<accession>A0ABS7UIS3</accession>
<dbReference type="EMBL" id="JAIQZJ010000016">
    <property type="protein sequence ID" value="MBZ5740690.1"/>
    <property type="molecule type" value="Genomic_DNA"/>
</dbReference>
<dbReference type="Proteomes" id="UP000780875">
    <property type="component" value="Unassembled WGS sequence"/>
</dbReference>
<comment type="caution">
    <text evidence="1">The sequence shown here is derived from an EMBL/GenBank/DDBJ whole genome shotgun (WGS) entry which is preliminary data.</text>
</comment>
<reference evidence="1 2" key="1">
    <citation type="submission" date="2021-09" db="EMBL/GenBank/DDBJ databases">
        <title>Whole genome sequence of Nocardioides sp. GBK3QG-3.</title>
        <authorList>
            <person name="Tuo L."/>
        </authorList>
    </citation>
    <scope>NUCLEOTIDE SEQUENCE [LARGE SCALE GENOMIC DNA]</scope>
    <source>
        <strain evidence="1 2">GBK3QG-3</strain>
    </source>
</reference>
<proteinExistence type="predicted"/>
<sequence length="94" mass="9696">MNSPKEVALVNSNQIWMTAETPSDFGMPTTGCAFGVTTASRRAAVQGTAVSAAAPATATLVRERKAIVGSGIDGHLGLVQSYFPGTTAWRPPSC</sequence>
<name>A0ABS7UIS3_9ACTN</name>
<keyword evidence="2" id="KW-1185">Reference proteome</keyword>
<dbReference type="RefSeq" id="WP_224125047.1">
    <property type="nucleotide sequence ID" value="NZ_JAIQZJ010000016.1"/>
</dbReference>
<evidence type="ECO:0000313" key="2">
    <source>
        <dbReference type="Proteomes" id="UP000780875"/>
    </source>
</evidence>